<name>A0A0V1AGG6_9BILA</name>
<sequence length="63" mass="7531">MHTTNEGLTMQKHIQLVRCQWHILKQENKFVNATKSMIYYIFLFTVNIKHLDSSHNVYNVLPI</sequence>
<comment type="caution">
    <text evidence="1">The sequence shown here is derived from an EMBL/GenBank/DDBJ whole genome shotgun (WGS) entry which is preliminary data.</text>
</comment>
<protein>
    <submittedName>
        <fullName evidence="1">Uncharacterized protein</fullName>
    </submittedName>
</protein>
<evidence type="ECO:0000313" key="1">
    <source>
        <dbReference type="EMBL" id="KRY23283.1"/>
    </source>
</evidence>
<evidence type="ECO:0000313" key="2">
    <source>
        <dbReference type="Proteomes" id="UP000054783"/>
    </source>
</evidence>
<reference evidence="1 2" key="1">
    <citation type="submission" date="2015-01" db="EMBL/GenBank/DDBJ databases">
        <title>Evolution of Trichinella species and genotypes.</title>
        <authorList>
            <person name="Korhonen P.K."/>
            <person name="Edoardo P."/>
            <person name="Giuseppe L.R."/>
            <person name="Gasser R.B."/>
        </authorList>
    </citation>
    <scope>NUCLEOTIDE SEQUENCE [LARGE SCALE GENOMIC DNA]</scope>
    <source>
        <strain evidence="1">ISS2496</strain>
    </source>
</reference>
<dbReference type="AlphaFoldDB" id="A0A0V1AGG6"/>
<accession>A0A0V1AGG6</accession>
<dbReference type="Proteomes" id="UP000054783">
    <property type="component" value="Unassembled WGS sequence"/>
</dbReference>
<proteinExistence type="predicted"/>
<dbReference type="EMBL" id="JYDQ01000004">
    <property type="protein sequence ID" value="KRY23283.1"/>
    <property type="molecule type" value="Genomic_DNA"/>
</dbReference>
<gene>
    <name evidence="1" type="ORF">T12_13033</name>
</gene>
<keyword evidence="2" id="KW-1185">Reference proteome</keyword>
<organism evidence="1 2">
    <name type="scientific">Trichinella patagoniensis</name>
    <dbReference type="NCBI Taxonomy" id="990121"/>
    <lineage>
        <taxon>Eukaryota</taxon>
        <taxon>Metazoa</taxon>
        <taxon>Ecdysozoa</taxon>
        <taxon>Nematoda</taxon>
        <taxon>Enoplea</taxon>
        <taxon>Dorylaimia</taxon>
        <taxon>Trichinellida</taxon>
        <taxon>Trichinellidae</taxon>
        <taxon>Trichinella</taxon>
    </lineage>
</organism>